<dbReference type="RefSeq" id="WP_281369268.1">
    <property type="nucleotide sequence ID" value="NZ_BAABEH010000001.1"/>
</dbReference>
<reference evidence="1 2" key="1">
    <citation type="submission" date="2020-07" db="EMBL/GenBank/DDBJ databases">
        <title>Sequencing the genomes of 1000 actinobacteria strains.</title>
        <authorList>
            <person name="Klenk H.-P."/>
        </authorList>
    </citation>
    <scope>NUCLEOTIDE SEQUENCE [LARGE SCALE GENOMIC DNA]</scope>
    <source>
        <strain evidence="1 2">DSM 15165</strain>
    </source>
</reference>
<sequence length="41" mass="4437">MLWLKQQLGDQLADMIIVNTGSAAYRRQDGVAIVPLALLGP</sequence>
<name>A0A853CNU6_9MICO</name>
<evidence type="ECO:0000313" key="2">
    <source>
        <dbReference type="Proteomes" id="UP000578352"/>
    </source>
</evidence>
<gene>
    <name evidence="1" type="ORF">HNR13_000409</name>
</gene>
<dbReference type="Proteomes" id="UP000578352">
    <property type="component" value="Unassembled WGS sequence"/>
</dbReference>
<proteinExistence type="predicted"/>
<accession>A0A853CNU6</accession>
<dbReference type="EMBL" id="JACCFL010000001">
    <property type="protein sequence ID" value="NYJ22122.1"/>
    <property type="molecule type" value="Genomic_DNA"/>
</dbReference>
<comment type="caution">
    <text evidence="1">The sequence shown here is derived from an EMBL/GenBank/DDBJ whole genome shotgun (WGS) entry which is preliminary data.</text>
</comment>
<organism evidence="1 2">
    <name type="scientific">Leifsonia shinshuensis</name>
    <dbReference type="NCBI Taxonomy" id="150026"/>
    <lineage>
        <taxon>Bacteria</taxon>
        <taxon>Bacillati</taxon>
        <taxon>Actinomycetota</taxon>
        <taxon>Actinomycetes</taxon>
        <taxon>Micrococcales</taxon>
        <taxon>Microbacteriaceae</taxon>
        <taxon>Leifsonia</taxon>
    </lineage>
</organism>
<dbReference type="AlphaFoldDB" id="A0A853CNU6"/>
<protein>
    <submittedName>
        <fullName evidence="1">Uncharacterized protein</fullName>
    </submittedName>
</protein>
<evidence type="ECO:0000313" key="1">
    <source>
        <dbReference type="EMBL" id="NYJ22122.1"/>
    </source>
</evidence>